<dbReference type="AlphaFoldDB" id="A0A2N0R4L5"/>
<proteinExistence type="predicted"/>
<accession>A0A2N0R4L5</accession>
<evidence type="ECO:0000313" key="2">
    <source>
        <dbReference type="Proteomes" id="UP000232688"/>
    </source>
</evidence>
<protein>
    <submittedName>
        <fullName evidence="1">Uncharacterized protein</fullName>
    </submittedName>
</protein>
<dbReference type="VEuPathDB" id="FungiDB:RhiirA1_541181"/>
<gene>
    <name evidence="1" type="ORF">RhiirA1_541181</name>
</gene>
<sequence>MNTPAHTHLSLFLITVLKEETVPKKNKNKKFTEITVLKEDTIPAEEIRIRSPPKLKLQLEKAQAGSPTKKNQFWTFETPSGTGIWRNGIPSGVGFWRNEYFPELEFGEMEYLSFQRNEYFPELEFDGMVGWRGGGVNGSIGTISKGAVRIRPDKSFYDEIGGNFGKKI</sequence>
<reference evidence="1 2" key="1">
    <citation type="submission" date="2017-10" db="EMBL/GenBank/DDBJ databases">
        <title>Extensive intraspecific genome diversity in a model arbuscular mycorrhizal fungus.</title>
        <authorList>
            <person name="Chen E.C.H."/>
            <person name="Morin E."/>
            <person name="Baudet D."/>
            <person name="Noel J."/>
            <person name="Ndikumana S."/>
            <person name="Charron P."/>
            <person name="St-Onge C."/>
            <person name="Giorgi J."/>
            <person name="Grigoriev I.V."/>
            <person name="Roux C."/>
            <person name="Martin F.M."/>
            <person name="Corradi N."/>
        </authorList>
    </citation>
    <scope>NUCLEOTIDE SEQUENCE [LARGE SCALE GENOMIC DNA]</scope>
    <source>
        <strain evidence="1 2">A1</strain>
    </source>
</reference>
<dbReference type="EMBL" id="LLXH01001588">
    <property type="protein sequence ID" value="PKC58258.1"/>
    <property type="molecule type" value="Genomic_DNA"/>
</dbReference>
<comment type="caution">
    <text evidence="1">The sequence shown here is derived from an EMBL/GenBank/DDBJ whole genome shotgun (WGS) entry which is preliminary data.</text>
</comment>
<dbReference type="Proteomes" id="UP000232688">
    <property type="component" value="Unassembled WGS sequence"/>
</dbReference>
<reference evidence="1 2" key="2">
    <citation type="submission" date="2017-10" db="EMBL/GenBank/DDBJ databases">
        <title>Genome analyses suggest a sexual origin of heterokaryosis in a supposedly ancient asexual fungus.</title>
        <authorList>
            <person name="Corradi N."/>
            <person name="Sedzielewska K."/>
            <person name="Noel J."/>
            <person name="Charron P."/>
            <person name="Farinelli L."/>
            <person name="Marton T."/>
            <person name="Kruger M."/>
            <person name="Pelin A."/>
            <person name="Brachmann A."/>
            <person name="Corradi N."/>
        </authorList>
    </citation>
    <scope>NUCLEOTIDE SEQUENCE [LARGE SCALE GENOMIC DNA]</scope>
    <source>
        <strain evidence="1 2">A1</strain>
    </source>
</reference>
<organism evidence="1 2">
    <name type="scientific">Rhizophagus irregularis</name>
    <dbReference type="NCBI Taxonomy" id="588596"/>
    <lineage>
        <taxon>Eukaryota</taxon>
        <taxon>Fungi</taxon>
        <taxon>Fungi incertae sedis</taxon>
        <taxon>Mucoromycota</taxon>
        <taxon>Glomeromycotina</taxon>
        <taxon>Glomeromycetes</taxon>
        <taxon>Glomerales</taxon>
        <taxon>Glomeraceae</taxon>
        <taxon>Rhizophagus</taxon>
    </lineage>
</organism>
<name>A0A2N0R4L5_9GLOM</name>
<evidence type="ECO:0000313" key="1">
    <source>
        <dbReference type="EMBL" id="PKC58258.1"/>
    </source>
</evidence>